<feature type="region of interest" description="Disordered" evidence="1">
    <location>
        <begin position="128"/>
        <end position="151"/>
    </location>
</feature>
<feature type="compositionally biased region" description="Low complexity" evidence="1">
    <location>
        <begin position="209"/>
        <end position="218"/>
    </location>
</feature>
<evidence type="ECO:0000313" key="3">
    <source>
        <dbReference type="Proteomes" id="UP000053593"/>
    </source>
</evidence>
<dbReference type="AlphaFoldDB" id="A0A0D0BK67"/>
<evidence type="ECO:0000256" key="1">
    <source>
        <dbReference type="SAM" id="MobiDB-lite"/>
    </source>
</evidence>
<feature type="region of interest" description="Disordered" evidence="1">
    <location>
        <begin position="209"/>
        <end position="231"/>
    </location>
</feature>
<organism evidence="2 3">
    <name type="scientific">Collybiopsis luxurians FD-317 M1</name>
    <dbReference type="NCBI Taxonomy" id="944289"/>
    <lineage>
        <taxon>Eukaryota</taxon>
        <taxon>Fungi</taxon>
        <taxon>Dikarya</taxon>
        <taxon>Basidiomycota</taxon>
        <taxon>Agaricomycotina</taxon>
        <taxon>Agaricomycetes</taxon>
        <taxon>Agaricomycetidae</taxon>
        <taxon>Agaricales</taxon>
        <taxon>Marasmiineae</taxon>
        <taxon>Omphalotaceae</taxon>
        <taxon>Collybiopsis</taxon>
        <taxon>Collybiopsis luxurians</taxon>
    </lineage>
</organism>
<evidence type="ECO:0000313" key="2">
    <source>
        <dbReference type="EMBL" id="KIK49874.1"/>
    </source>
</evidence>
<feature type="compositionally biased region" description="Basic and acidic residues" evidence="1">
    <location>
        <begin position="219"/>
        <end position="231"/>
    </location>
</feature>
<keyword evidence="3" id="KW-1185">Reference proteome</keyword>
<reference evidence="2 3" key="1">
    <citation type="submission" date="2014-04" db="EMBL/GenBank/DDBJ databases">
        <title>Evolutionary Origins and Diversification of the Mycorrhizal Mutualists.</title>
        <authorList>
            <consortium name="DOE Joint Genome Institute"/>
            <consortium name="Mycorrhizal Genomics Consortium"/>
            <person name="Kohler A."/>
            <person name="Kuo A."/>
            <person name="Nagy L.G."/>
            <person name="Floudas D."/>
            <person name="Copeland A."/>
            <person name="Barry K.W."/>
            <person name="Cichocki N."/>
            <person name="Veneault-Fourrey C."/>
            <person name="LaButti K."/>
            <person name="Lindquist E.A."/>
            <person name="Lipzen A."/>
            <person name="Lundell T."/>
            <person name="Morin E."/>
            <person name="Murat C."/>
            <person name="Riley R."/>
            <person name="Ohm R."/>
            <person name="Sun H."/>
            <person name="Tunlid A."/>
            <person name="Henrissat B."/>
            <person name="Grigoriev I.V."/>
            <person name="Hibbett D.S."/>
            <person name="Martin F."/>
        </authorList>
    </citation>
    <scope>NUCLEOTIDE SEQUENCE [LARGE SCALE GENOMIC DNA]</scope>
    <source>
        <strain evidence="2 3">FD-317 M1</strain>
    </source>
</reference>
<gene>
    <name evidence="2" type="ORF">GYMLUDRAFT_65508</name>
</gene>
<sequence length="231" mass="25000">MSSWCSDQWDSAIRALEVLRNFLSSSTLHIPEVELQLREISSDWRSLPGIADIFNSIIELEPDDDDRFGHISQNIESQVGALSLKLYTTDSPLLLPSLSALPSDTSVPDPSLEPISLDNAISSPFLSDISGPSNTVPSNPHPPVSSPTVSKQRLSFTAWNARRKVQKSDKEQLDIDDQVPSVLPLTAPASALDVPSPAQPVLAITSSLSTAPSLPAASKRSDSLARREFHI</sequence>
<proteinExistence type="predicted"/>
<dbReference type="EMBL" id="KN834970">
    <property type="protein sequence ID" value="KIK49874.1"/>
    <property type="molecule type" value="Genomic_DNA"/>
</dbReference>
<accession>A0A0D0BK67</accession>
<name>A0A0D0BK67_9AGAR</name>
<dbReference type="HOGENOM" id="CLU_1199939_0_0_1"/>
<protein>
    <submittedName>
        <fullName evidence="2">Uncharacterized protein</fullName>
    </submittedName>
</protein>
<dbReference type="Proteomes" id="UP000053593">
    <property type="component" value="Unassembled WGS sequence"/>
</dbReference>